<dbReference type="GO" id="GO:0032958">
    <property type="term" value="P:inositol phosphate biosynthetic process"/>
    <property type="evidence" value="ECO:0007669"/>
    <property type="project" value="TreeGrafter"/>
</dbReference>
<evidence type="ECO:0000256" key="3">
    <source>
        <dbReference type="ARBA" id="ARBA00022679"/>
    </source>
</evidence>
<proteinExistence type="inferred from homology"/>
<dbReference type="GO" id="GO:0035299">
    <property type="term" value="F:inositol-1,3,4,5,6-pentakisphosphate 2-kinase activity"/>
    <property type="evidence" value="ECO:0007669"/>
    <property type="project" value="UniProtKB-EC"/>
</dbReference>
<evidence type="ECO:0000256" key="7">
    <source>
        <dbReference type="RuleBase" id="RU364126"/>
    </source>
</evidence>
<dbReference type="Gene3D" id="3.30.200.110">
    <property type="entry name" value="Inositol-pentakisphosphate 2-kinase, N-lobe"/>
    <property type="match status" value="1"/>
</dbReference>
<comment type="function">
    <text evidence="7">Phosphorylates Ins(1,3,4,5,6)P5 at position 2 to form Ins(1,2,3,4,5,6)P6 (InsP6 or phytate).</text>
</comment>
<evidence type="ECO:0000313" key="8">
    <source>
        <dbReference type="EMBL" id="KAF7989323.1"/>
    </source>
</evidence>
<dbReference type="PANTHER" id="PTHR14456:SF2">
    <property type="entry name" value="INOSITOL-PENTAKISPHOSPHATE 2-KINASE"/>
    <property type="match status" value="1"/>
</dbReference>
<evidence type="ECO:0000256" key="1">
    <source>
        <dbReference type="ARBA" id="ARBA00007229"/>
    </source>
</evidence>
<accession>A0A834XLC9</accession>
<dbReference type="EC" id="2.7.1.158" evidence="2 7"/>
<evidence type="ECO:0000256" key="4">
    <source>
        <dbReference type="ARBA" id="ARBA00022741"/>
    </source>
</evidence>
<dbReference type="InterPro" id="IPR009286">
    <property type="entry name" value="Ins_P5_2-kin"/>
</dbReference>
<organism evidence="8 9">
    <name type="scientific">Aphidius gifuensis</name>
    <name type="common">Parasitoid wasp</name>
    <dbReference type="NCBI Taxonomy" id="684658"/>
    <lineage>
        <taxon>Eukaryota</taxon>
        <taxon>Metazoa</taxon>
        <taxon>Ecdysozoa</taxon>
        <taxon>Arthropoda</taxon>
        <taxon>Hexapoda</taxon>
        <taxon>Insecta</taxon>
        <taxon>Pterygota</taxon>
        <taxon>Neoptera</taxon>
        <taxon>Endopterygota</taxon>
        <taxon>Hymenoptera</taxon>
        <taxon>Apocrita</taxon>
        <taxon>Ichneumonoidea</taxon>
        <taxon>Braconidae</taxon>
        <taxon>Aphidiinae</taxon>
        <taxon>Aphidius</taxon>
    </lineage>
</organism>
<evidence type="ECO:0000313" key="9">
    <source>
        <dbReference type="Proteomes" id="UP000639338"/>
    </source>
</evidence>
<keyword evidence="9" id="KW-1185">Reference proteome</keyword>
<comment type="caution">
    <text evidence="8">The sequence shown here is derived from an EMBL/GenBank/DDBJ whole genome shotgun (WGS) entry which is preliminary data.</text>
</comment>
<evidence type="ECO:0000256" key="2">
    <source>
        <dbReference type="ARBA" id="ARBA00012023"/>
    </source>
</evidence>
<sequence>MKDDDAVVVIDTRGCDDHDDDDNCLNQLEHRQINQNELDGYVYRGEGNANLVISLPSTRSVLRFRKLTLDYDDENHNDNYKKKINFEMKFYNKFIKKHMNGFSSVGELIYCPTNIIDDWNIKVEGLRPEQRKNKYIYENIAMKLPDYSLLPEYLDDNLTRKSNYCIEIKPKQGFVPEGDRFIEKCPYCLTQFYKLAVEKIKETSKYCPCDLFSGDEKRMKKAIFNLVDSPQNNLILFKDGTRIWGDGYHRDELKRLLTECFSSDDKVEDKLCNLIIKALLRPLSKPSIFLNNNNSLKKYHNNLFEYYNINLTKFNNFIENKKCNFQYNYLQEGCVLDKLYKLQKLHDTNLYEIYNIYQKYSNINNVNLYFDNNVNDDIIRLRNYLLFSTARDCSILFSFRKIDLCDLSKYPASNVISSQDQSHHFVFNIGVTDLDPKNLESIKKHHQQFINSINAINIIN</sequence>
<dbReference type="Pfam" id="PF06090">
    <property type="entry name" value="Ins_P5_2-kin"/>
    <property type="match status" value="1"/>
</dbReference>
<keyword evidence="6 7" id="KW-0067">ATP-binding</keyword>
<dbReference type="OrthoDB" id="272370at2759"/>
<protein>
    <recommendedName>
        <fullName evidence="2 7">Inositol-pentakisphosphate 2-kinase</fullName>
        <ecNumber evidence="2 7">2.7.1.158</ecNumber>
    </recommendedName>
</protein>
<comment type="similarity">
    <text evidence="1">Belongs to the IPK1 type 2 family.</text>
</comment>
<name>A0A834XLC9_APHGI</name>
<dbReference type="EMBL" id="JACMRX010000005">
    <property type="protein sequence ID" value="KAF7989323.1"/>
    <property type="molecule type" value="Genomic_DNA"/>
</dbReference>
<dbReference type="PANTHER" id="PTHR14456">
    <property type="entry name" value="INOSITOL POLYPHOSPHATE KINASE 1"/>
    <property type="match status" value="1"/>
</dbReference>
<dbReference type="GO" id="GO:0005634">
    <property type="term" value="C:nucleus"/>
    <property type="evidence" value="ECO:0007669"/>
    <property type="project" value="TreeGrafter"/>
</dbReference>
<comment type="domain">
    <text evidence="7">The EXKPK motif is conserved in inositol-pentakisphosphate 2-kinases of both family 1 and 2.</text>
</comment>
<evidence type="ECO:0000256" key="5">
    <source>
        <dbReference type="ARBA" id="ARBA00022777"/>
    </source>
</evidence>
<keyword evidence="5 7" id="KW-0418">Kinase</keyword>
<dbReference type="GO" id="GO:0005524">
    <property type="term" value="F:ATP binding"/>
    <property type="evidence" value="ECO:0007669"/>
    <property type="project" value="UniProtKB-KW"/>
</dbReference>
<dbReference type="InterPro" id="IPR043001">
    <property type="entry name" value="IP5_2-K_N_lobe"/>
</dbReference>
<reference evidence="8 9" key="1">
    <citation type="submission" date="2020-08" db="EMBL/GenBank/DDBJ databases">
        <title>Aphidius gifuensis genome sequencing and assembly.</title>
        <authorList>
            <person name="Du Z."/>
        </authorList>
    </citation>
    <scope>NUCLEOTIDE SEQUENCE [LARGE SCALE GENOMIC DNA]</scope>
    <source>
        <strain evidence="8">YNYX2018</strain>
        <tissue evidence="8">Adults</tissue>
    </source>
</reference>
<keyword evidence="4 7" id="KW-0547">Nucleotide-binding</keyword>
<keyword evidence="3 7" id="KW-0808">Transferase</keyword>
<dbReference type="AlphaFoldDB" id="A0A834XLC9"/>
<evidence type="ECO:0000256" key="6">
    <source>
        <dbReference type="ARBA" id="ARBA00022840"/>
    </source>
</evidence>
<dbReference type="Proteomes" id="UP000639338">
    <property type="component" value="Unassembled WGS sequence"/>
</dbReference>
<comment type="catalytic activity">
    <reaction evidence="7">
        <text>1D-myo-inositol 1,3,4,5,6-pentakisphosphate + ATP = 1D-myo-inositol hexakisphosphate + ADP + H(+)</text>
        <dbReference type="Rhea" id="RHEA:20313"/>
        <dbReference type="ChEBI" id="CHEBI:15378"/>
        <dbReference type="ChEBI" id="CHEBI:30616"/>
        <dbReference type="ChEBI" id="CHEBI:57733"/>
        <dbReference type="ChEBI" id="CHEBI:58130"/>
        <dbReference type="ChEBI" id="CHEBI:456216"/>
        <dbReference type="EC" id="2.7.1.158"/>
    </reaction>
</comment>
<gene>
    <name evidence="8" type="ORF">HCN44_007997</name>
</gene>